<dbReference type="GO" id="GO:0005615">
    <property type="term" value="C:extracellular space"/>
    <property type="evidence" value="ECO:0007669"/>
    <property type="project" value="InterPro"/>
</dbReference>
<dbReference type="InterPro" id="IPR042185">
    <property type="entry name" value="Serpin_sf_2"/>
</dbReference>
<feature type="domain" description="Serpin" evidence="7">
    <location>
        <begin position="628"/>
        <end position="978"/>
    </location>
</feature>
<protein>
    <submittedName>
        <fullName evidence="8">Serpin B8</fullName>
    </submittedName>
</protein>
<feature type="region of interest" description="Disordered" evidence="5">
    <location>
        <begin position="381"/>
        <end position="417"/>
    </location>
</feature>
<dbReference type="SMART" id="SM00093">
    <property type="entry name" value="SERPIN"/>
    <property type="match status" value="1"/>
</dbReference>
<proteinExistence type="inferred from homology"/>
<feature type="compositionally biased region" description="Low complexity" evidence="5">
    <location>
        <begin position="42"/>
        <end position="51"/>
    </location>
</feature>
<gene>
    <name evidence="8" type="ORF">WN55_07717</name>
</gene>
<evidence type="ECO:0000256" key="1">
    <source>
        <dbReference type="ARBA" id="ARBA00009500"/>
    </source>
</evidence>
<feature type="compositionally biased region" description="Acidic residues" evidence="5">
    <location>
        <begin position="99"/>
        <end position="112"/>
    </location>
</feature>
<dbReference type="PROSITE" id="PS00284">
    <property type="entry name" value="SERPIN"/>
    <property type="match status" value="1"/>
</dbReference>
<dbReference type="Pfam" id="PF00079">
    <property type="entry name" value="Serpin"/>
    <property type="match status" value="1"/>
</dbReference>
<evidence type="ECO:0000256" key="6">
    <source>
        <dbReference type="SAM" id="SignalP"/>
    </source>
</evidence>
<dbReference type="InterPro" id="IPR023796">
    <property type="entry name" value="Serpin_dom"/>
</dbReference>
<evidence type="ECO:0000256" key="3">
    <source>
        <dbReference type="ARBA" id="ARBA00022900"/>
    </source>
</evidence>
<dbReference type="OrthoDB" id="671595at2759"/>
<feature type="region of interest" description="Disordered" evidence="5">
    <location>
        <begin position="147"/>
        <end position="197"/>
    </location>
</feature>
<evidence type="ECO:0000259" key="7">
    <source>
        <dbReference type="SMART" id="SM00093"/>
    </source>
</evidence>
<dbReference type="InterPro" id="IPR042178">
    <property type="entry name" value="Serpin_sf_1"/>
</dbReference>
<keyword evidence="3" id="KW-0722">Serine protease inhibitor</keyword>
<evidence type="ECO:0000256" key="4">
    <source>
        <dbReference type="RuleBase" id="RU000411"/>
    </source>
</evidence>
<evidence type="ECO:0000256" key="5">
    <source>
        <dbReference type="SAM" id="MobiDB-lite"/>
    </source>
</evidence>
<feature type="signal peptide" evidence="6">
    <location>
        <begin position="1"/>
        <end position="19"/>
    </location>
</feature>
<feature type="compositionally biased region" description="Basic residues" evidence="5">
    <location>
        <begin position="531"/>
        <end position="540"/>
    </location>
</feature>
<feature type="compositionally biased region" description="Acidic residues" evidence="5">
    <location>
        <begin position="211"/>
        <end position="253"/>
    </location>
</feature>
<dbReference type="Gene3D" id="2.30.39.10">
    <property type="entry name" value="Alpha-1-antitrypsin, domain 1"/>
    <property type="match status" value="1"/>
</dbReference>
<comment type="similarity">
    <text evidence="1 4">Belongs to the serpin family.</text>
</comment>
<dbReference type="Proteomes" id="UP000076502">
    <property type="component" value="Unassembled WGS sequence"/>
</dbReference>
<dbReference type="PANTHER" id="PTHR11461:SF211">
    <property type="entry name" value="GH10112P-RELATED"/>
    <property type="match status" value="1"/>
</dbReference>
<feature type="region of interest" description="Disordered" evidence="5">
    <location>
        <begin position="23"/>
        <end position="124"/>
    </location>
</feature>
<feature type="compositionally biased region" description="Basic residues" evidence="5">
    <location>
        <begin position="510"/>
        <end position="522"/>
    </location>
</feature>
<feature type="compositionally biased region" description="Low complexity" evidence="5">
    <location>
        <begin position="113"/>
        <end position="124"/>
    </location>
</feature>
<feature type="region of interest" description="Disordered" evidence="5">
    <location>
        <begin position="488"/>
        <end position="541"/>
    </location>
</feature>
<dbReference type="InterPro" id="IPR036186">
    <property type="entry name" value="Serpin_sf"/>
</dbReference>
<evidence type="ECO:0000256" key="2">
    <source>
        <dbReference type="ARBA" id="ARBA00022690"/>
    </source>
</evidence>
<keyword evidence="2" id="KW-0646">Protease inhibitor</keyword>
<dbReference type="SUPFAM" id="SSF56574">
    <property type="entry name" value="Serpins"/>
    <property type="match status" value="1"/>
</dbReference>
<dbReference type="InterPro" id="IPR023795">
    <property type="entry name" value="Serpin_CS"/>
</dbReference>
<accession>A0A154P5W1</accession>
<dbReference type="EMBL" id="KQ434823">
    <property type="protein sequence ID" value="KZC07306.1"/>
    <property type="molecule type" value="Genomic_DNA"/>
</dbReference>
<dbReference type="CDD" id="cd19601">
    <property type="entry name" value="serpin42Da-like"/>
    <property type="match status" value="1"/>
</dbReference>
<evidence type="ECO:0000313" key="8">
    <source>
        <dbReference type="EMBL" id="KZC07306.1"/>
    </source>
</evidence>
<reference evidence="8 9" key="1">
    <citation type="submission" date="2015-07" db="EMBL/GenBank/DDBJ databases">
        <title>The genome of Dufourea novaeangliae.</title>
        <authorList>
            <person name="Pan H."/>
            <person name="Kapheim K."/>
        </authorList>
    </citation>
    <scope>NUCLEOTIDE SEQUENCE [LARGE SCALE GENOMIC DNA]</scope>
    <source>
        <strain evidence="8">0120121106</strain>
        <tissue evidence="8">Whole body</tissue>
    </source>
</reference>
<keyword evidence="6" id="KW-0732">Signal</keyword>
<feature type="chain" id="PRO_5007599292" evidence="6">
    <location>
        <begin position="20"/>
        <end position="987"/>
    </location>
</feature>
<feature type="region of interest" description="Disordered" evidence="5">
    <location>
        <begin position="209"/>
        <end position="260"/>
    </location>
</feature>
<organism evidence="8 9">
    <name type="scientific">Dufourea novaeangliae</name>
    <name type="common">Sweat bee</name>
    <dbReference type="NCBI Taxonomy" id="178035"/>
    <lineage>
        <taxon>Eukaryota</taxon>
        <taxon>Metazoa</taxon>
        <taxon>Ecdysozoa</taxon>
        <taxon>Arthropoda</taxon>
        <taxon>Hexapoda</taxon>
        <taxon>Insecta</taxon>
        <taxon>Pterygota</taxon>
        <taxon>Neoptera</taxon>
        <taxon>Endopterygota</taxon>
        <taxon>Hymenoptera</taxon>
        <taxon>Apocrita</taxon>
        <taxon>Aculeata</taxon>
        <taxon>Apoidea</taxon>
        <taxon>Anthophila</taxon>
        <taxon>Halictidae</taxon>
        <taxon>Rophitinae</taxon>
        <taxon>Dufourea</taxon>
    </lineage>
</organism>
<feature type="compositionally biased region" description="Acidic residues" evidence="5">
    <location>
        <begin position="52"/>
        <end position="90"/>
    </location>
</feature>
<feature type="compositionally biased region" description="Basic residues" evidence="5">
    <location>
        <begin position="390"/>
        <end position="404"/>
    </location>
</feature>
<feature type="compositionally biased region" description="Low complexity" evidence="5">
    <location>
        <begin position="147"/>
        <end position="166"/>
    </location>
</feature>
<dbReference type="GO" id="GO:0004867">
    <property type="term" value="F:serine-type endopeptidase inhibitor activity"/>
    <property type="evidence" value="ECO:0007669"/>
    <property type="project" value="UniProtKB-KW"/>
</dbReference>
<dbReference type="PANTHER" id="PTHR11461">
    <property type="entry name" value="SERINE PROTEASE INHIBITOR, SERPIN"/>
    <property type="match status" value="1"/>
</dbReference>
<keyword evidence="9" id="KW-1185">Reference proteome</keyword>
<dbReference type="AlphaFoldDB" id="A0A154P5W1"/>
<name>A0A154P5W1_DUFNO</name>
<dbReference type="InterPro" id="IPR000215">
    <property type="entry name" value="Serpin_fam"/>
</dbReference>
<evidence type="ECO:0000313" key="9">
    <source>
        <dbReference type="Proteomes" id="UP000076502"/>
    </source>
</evidence>
<sequence length="987" mass="109310">MKLTIVLAVFCCLAVGSLASPVPKISEEKSANQNVVATGRQAAAPVVPPVVSEDDDDDDDDDDDVDFDITGDDDDDDDDDEEDDDDDDGDYLERFIEDILGEEDDDDDEDAPAEVAAPAAVATAQQPLASALPAAVEADLNTAAQEAELQAAQEAEQAAAQEAESTGAEEDEGNAVPEGLAASGIHETPLEGADSVQSPVHVPAVLTNQADADDDDDDDDDDDEEVDLVYTEDDDDDDDDDEDDEDEDDDDVDWERARNTARDENTRANFRLSSGLFHTIIVQAISSPLVGEAVDHVKRILCCNSAFVAEARALDEKGIYEGLKHFYLYDYCPDADPGGMQSDPNSDVSAIYVAKYNRFVDNILGRINKILRSNYDPVTVKLTNPNSKSKTSKQKSKSKLKKKSNKNESKKSGSIVMAATSEKTGEEILENPQYAAIRIVIEGRLGFRSSQMLPPEILDFRRFKKITGSLENITLSVTNLEKDPATVPMSDIASRSSVETARKTSSSTKKTNKNRTTTKNKTKNQSTTNKNKTKKNKPKARATLYGLATLQRSGDVSVNMMSDHMMIKTKFTLGPLILKVEKEFGRAAKKELRSATATTAEMSGKLSLRVLRGGAATLNSIRVLQPKQELCFSNEGNIVSSPLSIHMILSLLSHGAETETLNELTSGLCHHEKSSIKEGYTNLTALLNELSNVKLYIANAIYVQDGFELLTEFSTIGTNAYKSVVSKLDFKHKTEAATRINTWVEETTNHTISDLVSADDFDEHMKLVLINAIYYNGMWLHKFDKKQTQKKAFHVTRNEKRMVATMFNKSKYDYGEIPTLDAKFIEIPYMNKDIVMTVLLPNEVDGLKTLQNNFSLDILENASRTNAEIELYLPKFKIEFMVDLKKILRKLGLNTMFQDNADFGRISNVPLKVSKVLHKAMIEVNEEGTEAAAATVVHMRLRRMIYMPEQFLVDRPFMFIIQHKPSNVPLFVGCVKDIKSVSEKDEL</sequence>
<dbReference type="STRING" id="178035.A0A154P5W1"/>
<dbReference type="Gene3D" id="3.30.497.10">
    <property type="entry name" value="Antithrombin, subunit I, domain 2"/>
    <property type="match status" value="1"/>
</dbReference>